<dbReference type="Proteomes" id="UP000801864">
    <property type="component" value="Unassembled WGS sequence"/>
</dbReference>
<evidence type="ECO:0000259" key="1">
    <source>
        <dbReference type="Pfam" id="PF06985"/>
    </source>
</evidence>
<protein>
    <recommendedName>
        <fullName evidence="1">Heterokaryon incompatibility domain-containing protein</fullName>
    </recommendedName>
</protein>
<feature type="domain" description="Heterokaryon incompatibility" evidence="1">
    <location>
        <begin position="104"/>
        <end position="254"/>
    </location>
</feature>
<dbReference type="InterPro" id="IPR010730">
    <property type="entry name" value="HET"/>
</dbReference>
<accession>A0A9P4XE91</accession>
<name>A0A9P4XE91_9HYPO</name>
<gene>
    <name evidence="2" type="ORF">CFAM422_006952</name>
</gene>
<reference evidence="2 3" key="1">
    <citation type="submission" date="2018-06" db="EMBL/GenBank/DDBJ databases">
        <title>Genome analysis of cellulolytic fungus Trichoderma lentiforme CFAM-422.</title>
        <authorList>
            <person name="Steindorff A.S."/>
            <person name="Formighieri E.F."/>
            <person name="Midorikawa G.E.O."/>
            <person name="Tamietti M.S."/>
            <person name="Ramos E.Z."/>
            <person name="Silva A.S."/>
            <person name="Bon E.P.S."/>
            <person name="Mendes T.D."/>
            <person name="Damaso M.C.T."/>
            <person name="Favaro L.C.L."/>
        </authorList>
    </citation>
    <scope>NUCLEOTIDE SEQUENCE [LARGE SCALE GENOMIC DNA]</scope>
    <source>
        <strain evidence="2 3">CFAM-422</strain>
    </source>
</reference>
<dbReference type="AlphaFoldDB" id="A0A9P4XE91"/>
<evidence type="ECO:0000313" key="2">
    <source>
        <dbReference type="EMBL" id="KAF3070057.1"/>
    </source>
</evidence>
<dbReference type="EMBL" id="QLNT01000011">
    <property type="protein sequence ID" value="KAF3070057.1"/>
    <property type="molecule type" value="Genomic_DNA"/>
</dbReference>
<proteinExistence type="predicted"/>
<dbReference type="PANTHER" id="PTHR33112:SF16">
    <property type="entry name" value="HETEROKARYON INCOMPATIBILITY DOMAIN-CONTAINING PROTEIN"/>
    <property type="match status" value="1"/>
</dbReference>
<keyword evidence="3" id="KW-1185">Reference proteome</keyword>
<comment type="caution">
    <text evidence="2">The sequence shown here is derived from an EMBL/GenBank/DDBJ whole genome shotgun (WGS) entry which is preliminary data.</text>
</comment>
<dbReference type="PANTHER" id="PTHR33112">
    <property type="entry name" value="DOMAIN PROTEIN, PUTATIVE-RELATED"/>
    <property type="match status" value="1"/>
</dbReference>
<evidence type="ECO:0000313" key="3">
    <source>
        <dbReference type="Proteomes" id="UP000801864"/>
    </source>
</evidence>
<sequence>MLSIHQQSNIKIAVWSDEGSSAALSGNFCTEPPLPSDNCPVAFDFIRSWMQTCSQEHDLCKGTPSKSCIDQVVGPELPTRILDVGQLNHKSVSLLETNGQRGEFCALSYCWGPEGTQTLVTTRDTINDHLNGIQFKSLPKTFQDAVVVTRQLGIRYLWIDSLCIIQGDKDDWKKESAKMSAVYQNAHLVIAASGAANPKEGCFSTKSRCLTTVEVPYYSAAGLAAGSIKLSMCIYGDESPVWGPLAKRGWALQEWFLGRRVLHYMPSGISWKCKMLESGERYPYDMEHYDDAWDNIVEQFSRRKLTYKKDRLAALEGLAQAHLERTNDEYSFGIFESRIPEQLPWMMERRAKASEDLTGVPHWSWASIGGSKILWAKPTYELRLIHHTRAVFESSGIIKVDGFVAQSRTSIIKSRKFARTHKRIFQDLLSLVGWFREDSLHWIEIVSRHTRTIGIAAFDREHYTKVYILFLKQWRDYKDFAADTE</sequence>
<dbReference type="Pfam" id="PF06985">
    <property type="entry name" value="HET"/>
    <property type="match status" value="1"/>
</dbReference>
<organism evidence="2 3">
    <name type="scientific">Trichoderma lentiforme</name>
    <dbReference type="NCBI Taxonomy" id="1567552"/>
    <lineage>
        <taxon>Eukaryota</taxon>
        <taxon>Fungi</taxon>
        <taxon>Dikarya</taxon>
        <taxon>Ascomycota</taxon>
        <taxon>Pezizomycotina</taxon>
        <taxon>Sordariomycetes</taxon>
        <taxon>Hypocreomycetidae</taxon>
        <taxon>Hypocreales</taxon>
        <taxon>Hypocreaceae</taxon>
        <taxon>Trichoderma</taxon>
    </lineage>
</organism>